<proteinExistence type="predicted"/>
<dbReference type="GO" id="GO:0004803">
    <property type="term" value="F:transposase activity"/>
    <property type="evidence" value="ECO:0007669"/>
    <property type="project" value="InterPro"/>
</dbReference>
<dbReference type="EMBL" id="SJPG01000001">
    <property type="protein sequence ID" value="TWT60934.1"/>
    <property type="molecule type" value="Genomic_DNA"/>
</dbReference>
<protein>
    <submittedName>
        <fullName evidence="2">Transposase DDE domain protein</fullName>
    </submittedName>
</protein>
<dbReference type="GO" id="GO:0003677">
    <property type="term" value="F:DNA binding"/>
    <property type="evidence" value="ECO:0007669"/>
    <property type="project" value="InterPro"/>
</dbReference>
<dbReference type="AlphaFoldDB" id="A0A5C5XDS6"/>
<dbReference type="OrthoDB" id="120306at2"/>
<feature type="domain" description="Transposase IS4-like" evidence="1">
    <location>
        <begin position="2"/>
        <end position="126"/>
    </location>
</feature>
<accession>A0A5C5XDS6</accession>
<dbReference type="Proteomes" id="UP000316095">
    <property type="component" value="Unassembled WGS sequence"/>
</dbReference>
<dbReference type="PANTHER" id="PTHR30007">
    <property type="entry name" value="PHP DOMAIN PROTEIN"/>
    <property type="match status" value="1"/>
</dbReference>
<dbReference type="PANTHER" id="PTHR30007:SF1">
    <property type="entry name" value="BLR1914 PROTEIN"/>
    <property type="match status" value="1"/>
</dbReference>
<evidence type="ECO:0000259" key="1">
    <source>
        <dbReference type="Pfam" id="PF01609"/>
    </source>
</evidence>
<dbReference type="GO" id="GO:0006313">
    <property type="term" value="P:DNA transposition"/>
    <property type="evidence" value="ECO:0007669"/>
    <property type="project" value="InterPro"/>
</dbReference>
<gene>
    <name evidence="2" type="ORF">Pan54_16660</name>
</gene>
<name>A0A5C5XDS6_9PLAN</name>
<comment type="caution">
    <text evidence="2">The sequence shown here is derived from an EMBL/GenBank/DDBJ whole genome shotgun (WGS) entry which is preliminary data.</text>
</comment>
<evidence type="ECO:0000313" key="3">
    <source>
        <dbReference type="Proteomes" id="UP000316095"/>
    </source>
</evidence>
<dbReference type="InterPro" id="IPR002559">
    <property type="entry name" value="Transposase_11"/>
</dbReference>
<dbReference type="Pfam" id="PF01609">
    <property type="entry name" value="DDE_Tnp_1"/>
    <property type="match status" value="1"/>
</dbReference>
<sequence length="132" mass="15723">MLMVDSQGTPLSVDIASANKAEVKLIEPLIDQRALDRKPARLMYDRAADSDPLRNRLGLQQIELICHHRRSRKKPATQDGRAARRLKRRYRVERSISWLFNHRRLTVRYEHYDHLYFGFVQLACMFTLIKWF</sequence>
<reference evidence="2 3" key="1">
    <citation type="submission" date="2019-02" db="EMBL/GenBank/DDBJ databases">
        <title>Deep-cultivation of Planctomycetes and their phenomic and genomic characterization uncovers novel biology.</title>
        <authorList>
            <person name="Wiegand S."/>
            <person name="Jogler M."/>
            <person name="Boedeker C."/>
            <person name="Pinto D."/>
            <person name="Vollmers J."/>
            <person name="Rivas-Marin E."/>
            <person name="Kohn T."/>
            <person name="Peeters S.H."/>
            <person name="Heuer A."/>
            <person name="Rast P."/>
            <person name="Oberbeckmann S."/>
            <person name="Bunk B."/>
            <person name="Jeske O."/>
            <person name="Meyerdierks A."/>
            <person name="Storesund J.E."/>
            <person name="Kallscheuer N."/>
            <person name="Luecker S."/>
            <person name="Lage O.M."/>
            <person name="Pohl T."/>
            <person name="Merkel B.J."/>
            <person name="Hornburger P."/>
            <person name="Mueller R.-W."/>
            <person name="Bruemmer F."/>
            <person name="Labrenz M."/>
            <person name="Spormann A.M."/>
            <person name="Op Den Camp H."/>
            <person name="Overmann J."/>
            <person name="Amann R."/>
            <person name="Jetten M.S.M."/>
            <person name="Mascher T."/>
            <person name="Medema M.H."/>
            <person name="Devos D.P."/>
            <person name="Kaster A.-K."/>
            <person name="Ovreas L."/>
            <person name="Rohde M."/>
            <person name="Galperin M.Y."/>
            <person name="Jogler C."/>
        </authorList>
    </citation>
    <scope>NUCLEOTIDE SEQUENCE [LARGE SCALE GENOMIC DNA]</scope>
    <source>
        <strain evidence="2 3">Pan54</strain>
    </source>
</reference>
<dbReference type="RefSeq" id="WP_146502980.1">
    <property type="nucleotide sequence ID" value="NZ_SJPG01000001.1"/>
</dbReference>
<organism evidence="2 3">
    <name type="scientific">Rubinisphaera italica</name>
    <dbReference type="NCBI Taxonomy" id="2527969"/>
    <lineage>
        <taxon>Bacteria</taxon>
        <taxon>Pseudomonadati</taxon>
        <taxon>Planctomycetota</taxon>
        <taxon>Planctomycetia</taxon>
        <taxon>Planctomycetales</taxon>
        <taxon>Planctomycetaceae</taxon>
        <taxon>Rubinisphaera</taxon>
    </lineage>
</organism>
<keyword evidence="3" id="KW-1185">Reference proteome</keyword>
<evidence type="ECO:0000313" key="2">
    <source>
        <dbReference type="EMBL" id="TWT60934.1"/>
    </source>
</evidence>